<keyword evidence="1" id="KW-1133">Transmembrane helix</keyword>
<keyword evidence="1" id="KW-0812">Transmembrane</keyword>
<dbReference type="InterPro" id="IPR055966">
    <property type="entry name" value="DUF7544"/>
</dbReference>
<evidence type="ECO:0000313" key="2">
    <source>
        <dbReference type="EMBL" id="TGC09141.1"/>
    </source>
</evidence>
<feature type="transmembrane region" description="Helical" evidence="1">
    <location>
        <begin position="293"/>
        <end position="314"/>
    </location>
</feature>
<sequence length="349" mass="38502">MDKAFERTKKCLLEPFDFWKWVKLTIIVLLIGGGASFNGGGGNYSFDGSDVPSSQDIPAGISDIFQMISNNIAANASGYIIGAVLLVIILALVLAYISSVMEFVLVESLVSNSVKFWEYSRSFLGKGFGLFLFRLLLGFIYLVLIAIVTLPFIYYLMSQTDAGPGNSLAASIAYLIFLLIFIIFVLVIVGGIIGSFLNLSIPVSLYSGSSIFSAFSMVLKKFGQDWQQIIIYWIGRIVLNIAVAIIVGIVVLIIAAIALMLFLVIDGVLYLVLSALLLGSDLLIWIILAPVIFIQIIVFILAIAFVSMPASIFLKYHMLTFLQMWYSRFEIPMFDQLQDSDTGDTESYL</sequence>
<feature type="transmembrane region" description="Helical" evidence="1">
    <location>
        <begin position="268"/>
        <end position="287"/>
    </location>
</feature>
<evidence type="ECO:0000256" key="1">
    <source>
        <dbReference type="SAM" id="Phobius"/>
    </source>
</evidence>
<keyword evidence="3" id="KW-1185">Reference proteome</keyword>
<comment type="caution">
    <text evidence="2">The sequence shown here is derived from an EMBL/GenBank/DDBJ whole genome shotgun (WGS) entry which is preliminary data.</text>
</comment>
<feature type="transmembrane region" description="Helical" evidence="1">
    <location>
        <begin position="21"/>
        <end position="39"/>
    </location>
</feature>
<feature type="transmembrane region" description="Helical" evidence="1">
    <location>
        <begin position="230"/>
        <end position="261"/>
    </location>
</feature>
<feature type="transmembrane region" description="Helical" evidence="1">
    <location>
        <begin position="79"/>
        <end position="110"/>
    </location>
</feature>
<dbReference type="Proteomes" id="UP000297295">
    <property type="component" value="Unassembled WGS sequence"/>
</dbReference>
<feature type="transmembrane region" description="Helical" evidence="1">
    <location>
        <begin position="196"/>
        <end position="218"/>
    </location>
</feature>
<reference evidence="2 3" key="1">
    <citation type="submission" date="2017-11" db="EMBL/GenBank/DDBJ databases">
        <title>Isolation and Characterization of Methanogenic Archaea from Saline Meromictic Lake at Siberia.</title>
        <authorList>
            <person name="Shen Y."/>
            <person name="Huang H.-H."/>
            <person name="Lai M.-C."/>
            <person name="Chen S.-C."/>
        </authorList>
    </citation>
    <scope>NUCLEOTIDE SEQUENCE [LARGE SCALE GENOMIC DNA]</scope>
    <source>
        <strain evidence="2 3">SY-01</strain>
    </source>
</reference>
<dbReference type="EMBL" id="PGGK01000006">
    <property type="protein sequence ID" value="TGC09141.1"/>
    <property type="molecule type" value="Genomic_DNA"/>
</dbReference>
<feature type="transmembrane region" description="Helical" evidence="1">
    <location>
        <begin position="168"/>
        <end position="189"/>
    </location>
</feature>
<protein>
    <submittedName>
        <fullName evidence="2">Uncharacterized protein</fullName>
    </submittedName>
</protein>
<dbReference type="AlphaFoldDB" id="A0A4E0Q5I7"/>
<name>A0A4E0Q5I7_9EURY</name>
<accession>A0A4E0Q5I7</accession>
<gene>
    <name evidence="2" type="ORF">CUN85_07155</name>
</gene>
<feature type="transmembrane region" description="Helical" evidence="1">
    <location>
        <begin position="131"/>
        <end position="156"/>
    </location>
</feature>
<proteinExistence type="predicted"/>
<keyword evidence="1" id="KW-0472">Membrane</keyword>
<evidence type="ECO:0000313" key="3">
    <source>
        <dbReference type="Proteomes" id="UP000297295"/>
    </source>
</evidence>
<dbReference type="Pfam" id="PF24400">
    <property type="entry name" value="DUF7544"/>
    <property type="match status" value="1"/>
</dbReference>
<organism evidence="2 3">
    <name type="scientific">Methanolobus halotolerans</name>
    <dbReference type="NCBI Taxonomy" id="2052935"/>
    <lineage>
        <taxon>Archaea</taxon>
        <taxon>Methanobacteriati</taxon>
        <taxon>Methanobacteriota</taxon>
        <taxon>Stenosarchaea group</taxon>
        <taxon>Methanomicrobia</taxon>
        <taxon>Methanosarcinales</taxon>
        <taxon>Methanosarcinaceae</taxon>
        <taxon>Methanolobus</taxon>
    </lineage>
</organism>